<feature type="region of interest" description="Disordered" evidence="2">
    <location>
        <begin position="240"/>
        <end position="269"/>
    </location>
</feature>
<proteinExistence type="predicted"/>
<dbReference type="GO" id="GO:0003677">
    <property type="term" value="F:DNA binding"/>
    <property type="evidence" value="ECO:0007669"/>
    <property type="project" value="InterPro"/>
</dbReference>
<feature type="compositionally biased region" description="Basic residues" evidence="2">
    <location>
        <begin position="201"/>
        <end position="219"/>
    </location>
</feature>
<feature type="non-terminal residue" evidence="4">
    <location>
        <position position="1"/>
    </location>
</feature>
<dbReference type="InterPro" id="IPR012337">
    <property type="entry name" value="RNaseH-like_sf"/>
</dbReference>
<dbReference type="SUPFAM" id="SSF53098">
    <property type="entry name" value="Ribonuclease H-like"/>
    <property type="match status" value="1"/>
</dbReference>
<evidence type="ECO:0000256" key="2">
    <source>
        <dbReference type="SAM" id="MobiDB-lite"/>
    </source>
</evidence>
<sequence>GIRATLIMTTLLVMLFYRNRNIHSYFSRQYGKLTDRDGSKNPYYDLLGNENICWRSILYLFAKRYLSLSGRISDYSGKVRALIFDDSSTEKRGKKIEGVSKIHDHVTGRFILGYKILVCGYWDGGNFIPVDFSLHRERGGELDKARGKRNRARRKAKQAELAYREHREQHLEKRAILNSLRDELDSCSKKTTELEFEKQGKRVAHSKKKQSRLQGKMKHTQAILEEKEMLVSKKEKKAPLYGLTPAQQRQQFRKNRDKDSPGYMRRSEADMSKAQSVINMLTRAVKRGFVFDYVLFDSWFFSKEILARIESFRTKSIKLIAMIKMGKTLYRDCLSDREMDAAALRKQYRKKAKRNRKFNATYIMVPVRYDNRRVNLFFVKLGSRSKWKAFITNDLELGFNRLMETYHIRWSIEVFFKDAKQHLQLGKSQLHNMLMPL</sequence>
<accession>A0A0F9CGX7</accession>
<feature type="domain" description="Transposase IS4-like" evidence="3">
    <location>
        <begin position="278"/>
        <end position="431"/>
    </location>
</feature>
<feature type="coiled-coil region" evidence="1">
    <location>
        <begin position="142"/>
        <end position="169"/>
    </location>
</feature>
<dbReference type="EMBL" id="LAZR01044324">
    <property type="protein sequence ID" value="KKL04941.1"/>
    <property type="molecule type" value="Genomic_DNA"/>
</dbReference>
<organism evidence="4">
    <name type="scientific">marine sediment metagenome</name>
    <dbReference type="NCBI Taxonomy" id="412755"/>
    <lineage>
        <taxon>unclassified sequences</taxon>
        <taxon>metagenomes</taxon>
        <taxon>ecological metagenomes</taxon>
    </lineage>
</organism>
<dbReference type="AlphaFoldDB" id="A0A0F9CGX7"/>
<reference evidence="4" key="1">
    <citation type="journal article" date="2015" name="Nature">
        <title>Complex archaea that bridge the gap between prokaryotes and eukaryotes.</title>
        <authorList>
            <person name="Spang A."/>
            <person name="Saw J.H."/>
            <person name="Jorgensen S.L."/>
            <person name="Zaremba-Niedzwiedzka K."/>
            <person name="Martijn J."/>
            <person name="Lind A.E."/>
            <person name="van Eijk R."/>
            <person name="Schleper C."/>
            <person name="Guy L."/>
            <person name="Ettema T.J."/>
        </authorList>
    </citation>
    <scope>NUCLEOTIDE SEQUENCE</scope>
</reference>
<feature type="compositionally biased region" description="Basic and acidic residues" evidence="2">
    <location>
        <begin position="254"/>
        <end position="269"/>
    </location>
</feature>
<protein>
    <recommendedName>
        <fullName evidence="3">Transposase IS4-like domain-containing protein</fullName>
    </recommendedName>
</protein>
<dbReference type="GO" id="GO:0004803">
    <property type="term" value="F:transposase activity"/>
    <property type="evidence" value="ECO:0007669"/>
    <property type="project" value="InterPro"/>
</dbReference>
<gene>
    <name evidence="4" type="ORF">LCGC14_2611030</name>
</gene>
<evidence type="ECO:0000259" key="3">
    <source>
        <dbReference type="Pfam" id="PF01609"/>
    </source>
</evidence>
<name>A0A0F9CGX7_9ZZZZ</name>
<dbReference type="InterPro" id="IPR002559">
    <property type="entry name" value="Transposase_11"/>
</dbReference>
<comment type="caution">
    <text evidence="4">The sequence shown here is derived from an EMBL/GenBank/DDBJ whole genome shotgun (WGS) entry which is preliminary data.</text>
</comment>
<dbReference type="Pfam" id="PF01609">
    <property type="entry name" value="DDE_Tnp_1"/>
    <property type="match status" value="1"/>
</dbReference>
<evidence type="ECO:0000256" key="1">
    <source>
        <dbReference type="SAM" id="Coils"/>
    </source>
</evidence>
<feature type="region of interest" description="Disordered" evidence="2">
    <location>
        <begin position="198"/>
        <end position="219"/>
    </location>
</feature>
<keyword evidence="1" id="KW-0175">Coiled coil</keyword>
<dbReference type="GO" id="GO:0006313">
    <property type="term" value="P:DNA transposition"/>
    <property type="evidence" value="ECO:0007669"/>
    <property type="project" value="InterPro"/>
</dbReference>
<evidence type="ECO:0000313" key="4">
    <source>
        <dbReference type="EMBL" id="KKL04941.1"/>
    </source>
</evidence>